<gene>
    <name evidence="1" type="ORF">OVA965_LOCUS17306</name>
    <name evidence="2" type="ORF">TMI583_LOCUS17318</name>
</gene>
<feature type="non-terminal residue" evidence="2">
    <location>
        <position position="1"/>
    </location>
</feature>
<reference evidence="2" key="1">
    <citation type="submission" date="2021-02" db="EMBL/GenBank/DDBJ databases">
        <authorList>
            <person name="Nowell W R."/>
        </authorList>
    </citation>
    <scope>NUCLEOTIDE SEQUENCE</scope>
</reference>
<dbReference type="EMBL" id="CAJOBA010008280">
    <property type="protein sequence ID" value="CAF3824653.1"/>
    <property type="molecule type" value="Genomic_DNA"/>
</dbReference>
<evidence type="ECO:0000313" key="3">
    <source>
        <dbReference type="Proteomes" id="UP000682733"/>
    </source>
</evidence>
<dbReference type="AlphaFoldDB" id="A0A8S2JW67"/>
<evidence type="ECO:0000313" key="2">
    <source>
        <dbReference type="EMBL" id="CAF3824653.1"/>
    </source>
</evidence>
<dbReference type="Proteomes" id="UP000682733">
    <property type="component" value="Unassembled WGS sequence"/>
</dbReference>
<comment type="caution">
    <text evidence="2">The sequence shown here is derived from an EMBL/GenBank/DDBJ whole genome shotgun (WGS) entry which is preliminary data.</text>
</comment>
<dbReference type="Proteomes" id="UP000677228">
    <property type="component" value="Unassembled WGS sequence"/>
</dbReference>
<protein>
    <submittedName>
        <fullName evidence="2">Uncharacterized protein</fullName>
    </submittedName>
</protein>
<sequence>LVVVCLHEDASKYFYMTKVQSKVKNINVEDMEILIRVVSAARPNKDEPVTTDPDLPINIVIEDPDHEYGIYFGAG</sequence>
<name>A0A8S2JW67_9BILA</name>
<evidence type="ECO:0000313" key="1">
    <source>
        <dbReference type="EMBL" id="CAF1058805.1"/>
    </source>
</evidence>
<dbReference type="EMBL" id="CAJNOK010008264">
    <property type="protein sequence ID" value="CAF1058805.1"/>
    <property type="molecule type" value="Genomic_DNA"/>
</dbReference>
<proteinExistence type="predicted"/>
<accession>A0A8S2JW67</accession>
<organism evidence="2 3">
    <name type="scientific">Didymodactylos carnosus</name>
    <dbReference type="NCBI Taxonomy" id="1234261"/>
    <lineage>
        <taxon>Eukaryota</taxon>
        <taxon>Metazoa</taxon>
        <taxon>Spiralia</taxon>
        <taxon>Gnathifera</taxon>
        <taxon>Rotifera</taxon>
        <taxon>Eurotatoria</taxon>
        <taxon>Bdelloidea</taxon>
        <taxon>Philodinida</taxon>
        <taxon>Philodinidae</taxon>
        <taxon>Didymodactylos</taxon>
    </lineage>
</organism>